<reference evidence="1" key="1">
    <citation type="submission" date="2019-05" db="EMBL/GenBank/DDBJ databases">
        <authorList>
            <consortium name="Pathogen Informatics"/>
        </authorList>
    </citation>
    <scope>NUCLEOTIDE SEQUENCE [LARGE SCALE GENOMIC DNA]</scope>
    <source>
        <strain evidence="1">NCTC12965</strain>
    </source>
</reference>
<evidence type="ECO:0000313" key="1">
    <source>
        <dbReference type="EMBL" id="VTR59853.1"/>
    </source>
</evidence>
<proteinExistence type="predicted"/>
<accession>A0A4U9WKJ4</accession>
<dbReference type="AlphaFoldDB" id="A0A4U9WKJ4"/>
<name>A0A4U9WKJ4_SERFO</name>
<organism evidence="1">
    <name type="scientific">Serratia fonticola</name>
    <dbReference type="NCBI Taxonomy" id="47917"/>
    <lineage>
        <taxon>Bacteria</taxon>
        <taxon>Pseudomonadati</taxon>
        <taxon>Pseudomonadota</taxon>
        <taxon>Gammaproteobacteria</taxon>
        <taxon>Enterobacterales</taxon>
        <taxon>Yersiniaceae</taxon>
        <taxon>Serratia</taxon>
    </lineage>
</organism>
<gene>
    <name evidence="1" type="ORF">NCTC12965_08286</name>
</gene>
<sequence length="182" mass="21496">MGRKNIIIQHPCYFTRLGMEKILAKHLPNNLSRVFNHLSHLDDYYRHLRKRHRVDIAVINLLSGNHLQRELLNWVVRQLRLNNPDCQIIFIMDTKNSILLVNHMHELQHIQVVLEPKESLSTITDRLSLIFSDQPQDRPTPGLKMPRLSQRELSVLRFLFERKIDNPHRITARAELQNGQPS</sequence>
<protein>
    <submittedName>
        <fullName evidence="1">Uncharacterized protein</fullName>
    </submittedName>
</protein>
<dbReference type="EMBL" id="CABEEZ010000163">
    <property type="protein sequence ID" value="VTR59853.1"/>
    <property type="molecule type" value="Genomic_DNA"/>
</dbReference>